<dbReference type="GO" id="GO:0003676">
    <property type="term" value="F:nucleic acid binding"/>
    <property type="evidence" value="ECO:0007669"/>
    <property type="project" value="InterPro"/>
</dbReference>
<dbReference type="GO" id="GO:0004523">
    <property type="term" value="F:RNA-DNA hybrid ribonuclease activity"/>
    <property type="evidence" value="ECO:0007669"/>
    <property type="project" value="InterPro"/>
</dbReference>
<comment type="caution">
    <text evidence="5">The sequence shown here is derived from an EMBL/GenBank/DDBJ whole genome shotgun (WGS) entry which is preliminary data.</text>
</comment>
<feature type="chain" id="PRO_5025495763" description="CCHC-type domain-containing protein" evidence="3">
    <location>
        <begin position="30"/>
        <end position="992"/>
    </location>
</feature>
<evidence type="ECO:0000313" key="6">
    <source>
        <dbReference type="Proteomes" id="UP000436088"/>
    </source>
</evidence>
<sequence length="992" mass="112542">MQEACKFLPARVLLLPLVLFFFLQYISNPTPSTSSLVSFSNSSPFDKGGFFFDLGHPLLNRVADSFVKAPDVFHPAVLSCETGTIVMYLEALGISNGRPPDETPNLGAPVILERPGSPISKEDQKRHANYTRKSLSVMQTTKERASYATIAARKPCSEDITDFETDLDMNEVVVNDEDCTVMLSYGFAYWGYPTDTIARLSLGASLVLSGRPCIGIDDFIQKLEYEGLRQICFTCGIYGHTKETCPTTNQAMEVMEEQQVQTPNLNPQTKELHGPWMVVANRTPKGEPYSKRWERSSRLGKHSQGLPICNTQPKEARKAAIEHRFDCGMSKKGDHHAISILEQGFEQGTSAGSKDDLSRKDQNKSNRDPRNKGVKIGKAAASHSSLKTTTLDWAKNISKQIKAYTSHVDVEVKEASDHHSEQIFKALVKEHQPKVVEPFETRSSGRPAVIVISKFDSIDMEILHVSNQFINGMFRSEEDEKWRQFTAVYASPQRGRRKHLWDQLSKFDPGEDTPWQFANFIHNSGLTDLGFIGLPYTWQRNNLRQRLYGCLGNPSWLDKFPGSTVKHLERIGSDHRPLLLQTTEERKRNRNRPFRFITAWQEHEQFKQFLRPTWVNDRNILENIQAFTEASADWNRDVFGHIGKRKKQLLARLRDIDKKLHQKHSEYLINLESQLREELMKVLELEESLWKQKSCSQWTTPNILDDKGMFKALSTEASNSLGVQVTKEEIKATFFNMGALKAPGPDGLNAFFFQHNWDIVGDSICKYIEGIFQNSTIPPELNKILQILWNGSMADAFQPQRGIREGDPLSPYLFVPCMERNAVAFDSPLEDNGSIIDRSRRLQMMSILANQSERASHVQEANLISTNMEEKRNIGTKPAIDWFKVNTDAGRNATNGMTIAWGQGIPQLEVETDNREAHSLLNNKDENIGAQTIISHIRSIEKREHYSHVCREGNQVADSLAKIATPGEFDVHIIHETPQMVIKMLQDEGHTQ</sequence>
<evidence type="ECO:0000259" key="4">
    <source>
        <dbReference type="PROSITE" id="PS50158"/>
    </source>
</evidence>
<gene>
    <name evidence="5" type="ORF">F3Y22_tig00110600pilonHSYRG00023</name>
</gene>
<feature type="region of interest" description="Disordered" evidence="2">
    <location>
        <begin position="281"/>
        <end position="309"/>
    </location>
</feature>
<accession>A0A6A3A4R1</accession>
<feature type="region of interest" description="Disordered" evidence="2">
    <location>
        <begin position="346"/>
        <end position="381"/>
    </location>
</feature>
<name>A0A6A3A4R1_HIBSY</name>
<proteinExistence type="predicted"/>
<evidence type="ECO:0000256" key="3">
    <source>
        <dbReference type="SAM" id="SignalP"/>
    </source>
</evidence>
<feature type="signal peptide" evidence="3">
    <location>
        <begin position="1"/>
        <end position="29"/>
    </location>
</feature>
<dbReference type="InterPro" id="IPR044730">
    <property type="entry name" value="RNase_H-like_dom_plant"/>
</dbReference>
<feature type="compositionally biased region" description="Basic and acidic residues" evidence="2">
    <location>
        <begin position="284"/>
        <end position="297"/>
    </location>
</feature>
<dbReference type="Pfam" id="PF13456">
    <property type="entry name" value="RVT_3"/>
    <property type="match status" value="1"/>
</dbReference>
<evidence type="ECO:0000256" key="2">
    <source>
        <dbReference type="SAM" id="MobiDB-lite"/>
    </source>
</evidence>
<keyword evidence="1" id="KW-0863">Zinc-finger</keyword>
<evidence type="ECO:0000313" key="5">
    <source>
        <dbReference type="EMBL" id="KAE8698225.1"/>
    </source>
</evidence>
<dbReference type="InterPro" id="IPR001878">
    <property type="entry name" value="Znf_CCHC"/>
</dbReference>
<feature type="compositionally biased region" description="Basic and acidic residues" evidence="2">
    <location>
        <begin position="353"/>
        <end position="371"/>
    </location>
</feature>
<keyword evidence="1" id="KW-0862">Zinc</keyword>
<dbReference type="PANTHER" id="PTHR33710:SF77">
    <property type="entry name" value="DNASE I-LIKE SUPERFAMILY PROTEIN"/>
    <property type="match status" value="1"/>
</dbReference>
<protein>
    <recommendedName>
        <fullName evidence="4">CCHC-type domain-containing protein</fullName>
    </recommendedName>
</protein>
<organism evidence="5 6">
    <name type="scientific">Hibiscus syriacus</name>
    <name type="common">Rose of Sharon</name>
    <dbReference type="NCBI Taxonomy" id="106335"/>
    <lineage>
        <taxon>Eukaryota</taxon>
        <taxon>Viridiplantae</taxon>
        <taxon>Streptophyta</taxon>
        <taxon>Embryophyta</taxon>
        <taxon>Tracheophyta</taxon>
        <taxon>Spermatophyta</taxon>
        <taxon>Magnoliopsida</taxon>
        <taxon>eudicotyledons</taxon>
        <taxon>Gunneridae</taxon>
        <taxon>Pentapetalae</taxon>
        <taxon>rosids</taxon>
        <taxon>malvids</taxon>
        <taxon>Malvales</taxon>
        <taxon>Malvaceae</taxon>
        <taxon>Malvoideae</taxon>
        <taxon>Hibiscus</taxon>
    </lineage>
</organism>
<dbReference type="CDD" id="cd06222">
    <property type="entry name" value="RNase_H_like"/>
    <property type="match status" value="1"/>
</dbReference>
<keyword evidence="1" id="KW-0479">Metal-binding</keyword>
<dbReference type="PANTHER" id="PTHR33710">
    <property type="entry name" value="BNAC02G09200D PROTEIN"/>
    <property type="match status" value="1"/>
</dbReference>
<feature type="domain" description="CCHC-type" evidence="4">
    <location>
        <begin position="232"/>
        <end position="246"/>
    </location>
</feature>
<keyword evidence="3" id="KW-0732">Signal</keyword>
<dbReference type="Proteomes" id="UP000436088">
    <property type="component" value="Unassembled WGS sequence"/>
</dbReference>
<dbReference type="PROSITE" id="PS50158">
    <property type="entry name" value="ZF_CCHC"/>
    <property type="match status" value="1"/>
</dbReference>
<dbReference type="InterPro" id="IPR036691">
    <property type="entry name" value="Endo/exonu/phosph_ase_sf"/>
</dbReference>
<dbReference type="GO" id="GO:0008270">
    <property type="term" value="F:zinc ion binding"/>
    <property type="evidence" value="ECO:0007669"/>
    <property type="project" value="UniProtKB-KW"/>
</dbReference>
<dbReference type="EMBL" id="VEPZ02001046">
    <property type="protein sequence ID" value="KAE8698225.1"/>
    <property type="molecule type" value="Genomic_DNA"/>
</dbReference>
<reference evidence="5" key="1">
    <citation type="submission" date="2019-09" db="EMBL/GenBank/DDBJ databases">
        <title>Draft genome information of white flower Hibiscus syriacus.</title>
        <authorList>
            <person name="Kim Y.-M."/>
        </authorList>
    </citation>
    <scope>NUCLEOTIDE SEQUENCE [LARGE SCALE GENOMIC DNA]</scope>
    <source>
        <strain evidence="5">YM2019G1</strain>
    </source>
</reference>
<dbReference type="InterPro" id="IPR002156">
    <property type="entry name" value="RNaseH_domain"/>
</dbReference>
<keyword evidence="6" id="KW-1185">Reference proteome</keyword>
<dbReference type="SUPFAM" id="SSF56219">
    <property type="entry name" value="DNase I-like"/>
    <property type="match status" value="1"/>
</dbReference>
<evidence type="ECO:0000256" key="1">
    <source>
        <dbReference type="PROSITE-ProRule" id="PRU00047"/>
    </source>
</evidence>
<dbReference type="AlphaFoldDB" id="A0A6A3A4R1"/>